<dbReference type="Gene3D" id="3.40.50.300">
    <property type="entry name" value="P-loop containing nucleotide triphosphate hydrolases"/>
    <property type="match status" value="1"/>
</dbReference>
<reference evidence="2 3" key="1">
    <citation type="submission" date="2023-01" db="EMBL/GenBank/DDBJ databases">
        <title>Genomes from the Australian National Cyanobacteria Reference Collection.</title>
        <authorList>
            <person name="Willis A."/>
            <person name="Lee E.M.F."/>
        </authorList>
    </citation>
    <scope>NUCLEOTIDE SEQUENCE [LARGE SCALE GENOMIC DNA]</scope>
    <source>
        <strain evidence="2 3">CS-1226</strain>
    </source>
</reference>
<dbReference type="Proteomes" id="UP001211249">
    <property type="component" value="Unassembled WGS sequence"/>
</dbReference>
<keyword evidence="3" id="KW-1185">Reference proteome</keyword>
<organism evidence="2 3">
    <name type="scientific">Dolichospermum planctonicum CS-1226</name>
    <dbReference type="NCBI Taxonomy" id="3021751"/>
    <lineage>
        <taxon>Bacteria</taxon>
        <taxon>Bacillati</taxon>
        <taxon>Cyanobacteriota</taxon>
        <taxon>Cyanophyceae</taxon>
        <taxon>Nostocales</taxon>
        <taxon>Aphanizomenonaceae</taxon>
        <taxon>Dolichospermum</taxon>
        <taxon>Dolichospermum planctonicum</taxon>
    </lineage>
</organism>
<dbReference type="SUPFAM" id="SSF52540">
    <property type="entry name" value="P-loop containing nucleoside triphosphate hydrolases"/>
    <property type="match status" value="1"/>
</dbReference>
<dbReference type="EMBL" id="JAQMUC010000026">
    <property type="protein sequence ID" value="MDB9535168.1"/>
    <property type="molecule type" value="Genomic_DNA"/>
</dbReference>
<protein>
    <submittedName>
        <fullName evidence="2">P-loop NTPase fold protein</fullName>
    </submittedName>
</protein>
<dbReference type="RefSeq" id="WP_271795156.1">
    <property type="nucleotide sequence ID" value="NZ_JAQMUC010000026.1"/>
</dbReference>
<gene>
    <name evidence="2" type="ORF">PN451_04780</name>
</gene>
<feature type="domain" description="KAP NTPase" evidence="1">
    <location>
        <begin position="28"/>
        <end position="56"/>
    </location>
</feature>
<dbReference type="Pfam" id="PF07693">
    <property type="entry name" value="KAP_NTPase"/>
    <property type="match status" value="1"/>
</dbReference>
<dbReference type="InterPro" id="IPR027417">
    <property type="entry name" value="P-loop_NTPase"/>
</dbReference>
<evidence type="ECO:0000313" key="3">
    <source>
        <dbReference type="Proteomes" id="UP001211249"/>
    </source>
</evidence>
<evidence type="ECO:0000259" key="1">
    <source>
        <dbReference type="Pfam" id="PF07693"/>
    </source>
</evidence>
<proteinExistence type="predicted"/>
<comment type="caution">
    <text evidence="2">The sequence shown here is derived from an EMBL/GenBank/DDBJ whole genome shotgun (WGS) entry which is preliminary data.</text>
</comment>
<dbReference type="InterPro" id="IPR011646">
    <property type="entry name" value="KAP_P-loop"/>
</dbReference>
<sequence>MTQNTNKANARITREEAKSILNRFLNNEDYSVLALKGKWGVGKTHLVENFLSEHRKDDYSYNR</sequence>
<accession>A0ABT5AEI5</accession>
<name>A0ABT5AEI5_9CYAN</name>
<evidence type="ECO:0000313" key="2">
    <source>
        <dbReference type="EMBL" id="MDB9535168.1"/>
    </source>
</evidence>